<dbReference type="GO" id="GO:0000963">
    <property type="term" value="P:mitochondrial RNA processing"/>
    <property type="evidence" value="ECO:0007669"/>
    <property type="project" value="TreeGrafter"/>
</dbReference>
<sequence length="224" mass="22936">MPAMTNKEFAQSAWAIAKIGRPGAAPPPSFVDRLWQQAHLRAPALAPAETGLLLFAVSRLGLHAPPQWLADVLVRLRAALPGLRPDQQVNAVVALARMGRGPGPEWLAAFEAATRLGEFTLQELVNTLWAFAALGHAPSLPWQHACVAALRAACAQACGLAAPLDADQVGALLEEGALLQVVTGAVAEQAAADELGGGVADGGAGDGGLECALSLAFELPLGAA</sequence>
<protein>
    <recommendedName>
        <fullName evidence="3">Tbc2 translation factor, chloroplastic</fullName>
    </recommendedName>
</protein>
<dbReference type="RefSeq" id="XP_013901352.1">
    <property type="nucleotide sequence ID" value="XM_014045898.1"/>
</dbReference>
<dbReference type="PANTHER" id="PTHR21228">
    <property type="entry name" value="FAST LEU-RICH DOMAIN-CONTAINING"/>
    <property type="match status" value="1"/>
</dbReference>
<dbReference type="STRING" id="145388.A0A0D2JTT6"/>
<dbReference type="GO" id="GO:0003723">
    <property type="term" value="F:RNA binding"/>
    <property type="evidence" value="ECO:0007669"/>
    <property type="project" value="TreeGrafter"/>
</dbReference>
<reference evidence="1 2" key="1">
    <citation type="journal article" date="2013" name="BMC Genomics">
        <title>Reconstruction of the lipid metabolism for the microalga Monoraphidium neglectum from its genome sequence reveals characteristics suitable for biofuel production.</title>
        <authorList>
            <person name="Bogen C."/>
            <person name="Al-Dilaimi A."/>
            <person name="Albersmeier A."/>
            <person name="Wichmann J."/>
            <person name="Grundmann M."/>
            <person name="Rupp O."/>
            <person name="Lauersen K.J."/>
            <person name="Blifernez-Klassen O."/>
            <person name="Kalinowski J."/>
            <person name="Goesmann A."/>
            <person name="Mussgnug J.H."/>
            <person name="Kruse O."/>
        </authorList>
    </citation>
    <scope>NUCLEOTIDE SEQUENCE [LARGE SCALE GENOMIC DNA]</scope>
    <source>
        <strain evidence="1 2">SAG 48.87</strain>
    </source>
</reference>
<gene>
    <name evidence="1" type="ORF">MNEG_5629</name>
</gene>
<dbReference type="PANTHER" id="PTHR21228:SF40">
    <property type="entry name" value="LD45607P"/>
    <property type="match status" value="1"/>
</dbReference>
<accession>A0A0D2JTT6</accession>
<dbReference type="OrthoDB" id="552403at2759"/>
<dbReference type="KEGG" id="mng:MNEG_5629"/>
<dbReference type="GeneID" id="25738506"/>
<evidence type="ECO:0000313" key="1">
    <source>
        <dbReference type="EMBL" id="KIZ02333.1"/>
    </source>
</evidence>
<dbReference type="AlphaFoldDB" id="A0A0D2JTT6"/>
<dbReference type="GO" id="GO:0009507">
    <property type="term" value="C:chloroplast"/>
    <property type="evidence" value="ECO:0007669"/>
    <property type="project" value="GOC"/>
</dbReference>
<dbReference type="GO" id="GO:0035770">
    <property type="term" value="C:ribonucleoprotein granule"/>
    <property type="evidence" value="ECO:0007669"/>
    <property type="project" value="TreeGrafter"/>
</dbReference>
<evidence type="ECO:0008006" key="3">
    <source>
        <dbReference type="Google" id="ProtNLM"/>
    </source>
</evidence>
<dbReference type="InterPro" id="IPR050870">
    <property type="entry name" value="FAST_kinase"/>
</dbReference>
<dbReference type="GO" id="GO:0005759">
    <property type="term" value="C:mitochondrial matrix"/>
    <property type="evidence" value="ECO:0007669"/>
    <property type="project" value="TreeGrafter"/>
</dbReference>
<dbReference type="EMBL" id="KK101073">
    <property type="protein sequence ID" value="KIZ02333.1"/>
    <property type="molecule type" value="Genomic_DNA"/>
</dbReference>
<evidence type="ECO:0000313" key="2">
    <source>
        <dbReference type="Proteomes" id="UP000054498"/>
    </source>
</evidence>
<organism evidence="1 2">
    <name type="scientific">Monoraphidium neglectum</name>
    <dbReference type="NCBI Taxonomy" id="145388"/>
    <lineage>
        <taxon>Eukaryota</taxon>
        <taxon>Viridiplantae</taxon>
        <taxon>Chlorophyta</taxon>
        <taxon>core chlorophytes</taxon>
        <taxon>Chlorophyceae</taxon>
        <taxon>CS clade</taxon>
        <taxon>Sphaeropleales</taxon>
        <taxon>Selenastraceae</taxon>
        <taxon>Monoraphidium</taxon>
    </lineage>
</organism>
<proteinExistence type="predicted"/>
<name>A0A0D2JTT6_9CHLO</name>
<keyword evidence="2" id="KW-1185">Reference proteome</keyword>
<dbReference type="GO" id="GO:0044528">
    <property type="term" value="P:regulation of mitochondrial mRNA stability"/>
    <property type="evidence" value="ECO:0007669"/>
    <property type="project" value="TreeGrafter"/>
</dbReference>
<dbReference type="Proteomes" id="UP000054498">
    <property type="component" value="Unassembled WGS sequence"/>
</dbReference>
<dbReference type="GO" id="GO:1901259">
    <property type="term" value="P:chloroplast rRNA processing"/>
    <property type="evidence" value="ECO:0007669"/>
    <property type="project" value="TreeGrafter"/>
</dbReference>